<organism evidence="2 3">
    <name type="scientific">Hydrogenophaga bisanensis</name>
    <dbReference type="NCBI Taxonomy" id="439611"/>
    <lineage>
        <taxon>Bacteria</taxon>
        <taxon>Pseudomonadati</taxon>
        <taxon>Pseudomonadota</taxon>
        <taxon>Betaproteobacteria</taxon>
        <taxon>Burkholderiales</taxon>
        <taxon>Comamonadaceae</taxon>
        <taxon>Hydrogenophaga</taxon>
    </lineage>
</organism>
<dbReference type="SUPFAM" id="SSF52402">
    <property type="entry name" value="Adenine nucleotide alpha hydrolases-like"/>
    <property type="match status" value="1"/>
</dbReference>
<feature type="domain" description="Phosphoadenosine phosphosulphate reductase" evidence="1">
    <location>
        <begin position="47"/>
        <end position="230"/>
    </location>
</feature>
<dbReference type="PANTHER" id="PTHR43196:SF2">
    <property type="entry name" value="PHOSPHOADENOSINE PHOSPHOSULFATE REDUCTASE"/>
    <property type="match status" value="1"/>
</dbReference>
<dbReference type="Proteomes" id="UP001596495">
    <property type="component" value="Unassembled WGS sequence"/>
</dbReference>
<protein>
    <submittedName>
        <fullName evidence="2">Phosphoadenosine phosphosulfate reductase family protein</fullName>
    </submittedName>
</protein>
<dbReference type="Pfam" id="PF01507">
    <property type="entry name" value="PAPS_reduct"/>
    <property type="match status" value="1"/>
</dbReference>
<evidence type="ECO:0000313" key="2">
    <source>
        <dbReference type="EMBL" id="MFC7436242.1"/>
    </source>
</evidence>
<reference evidence="3" key="1">
    <citation type="journal article" date="2019" name="Int. J. Syst. Evol. Microbiol.">
        <title>The Global Catalogue of Microorganisms (GCM) 10K type strain sequencing project: providing services to taxonomists for standard genome sequencing and annotation.</title>
        <authorList>
            <consortium name="The Broad Institute Genomics Platform"/>
            <consortium name="The Broad Institute Genome Sequencing Center for Infectious Disease"/>
            <person name="Wu L."/>
            <person name="Ma J."/>
        </authorList>
    </citation>
    <scope>NUCLEOTIDE SEQUENCE [LARGE SCALE GENOMIC DNA]</scope>
    <source>
        <strain evidence="3">CCUG 54518</strain>
    </source>
</reference>
<gene>
    <name evidence="2" type="ORF">ACFQNJ_17170</name>
</gene>
<proteinExistence type="predicted"/>
<dbReference type="Gene3D" id="3.40.50.620">
    <property type="entry name" value="HUPs"/>
    <property type="match status" value="1"/>
</dbReference>
<keyword evidence="3" id="KW-1185">Reference proteome</keyword>
<evidence type="ECO:0000259" key="1">
    <source>
        <dbReference type="Pfam" id="PF01507"/>
    </source>
</evidence>
<dbReference type="InterPro" id="IPR050128">
    <property type="entry name" value="Sulfate_adenylyltrnsfr_sub2"/>
</dbReference>
<name>A0ABW2RDR1_9BURK</name>
<dbReference type="InterPro" id="IPR002500">
    <property type="entry name" value="PAPS_reduct_dom"/>
</dbReference>
<accession>A0ABW2RDR1</accession>
<evidence type="ECO:0000313" key="3">
    <source>
        <dbReference type="Proteomes" id="UP001596495"/>
    </source>
</evidence>
<dbReference type="EMBL" id="JBHTBX010000015">
    <property type="protein sequence ID" value="MFC7436242.1"/>
    <property type="molecule type" value="Genomic_DNA"/>
</dbReference>
<comment type="caution">
    <text evidence="2">The sequence shown here is derived from an EMBL/GenBank/DDBJ whole genome shotgun (WGS) entry which is preliminary data.</text>
</comment>
<sequence>MLAADLFEVIDQDQGANTQTGAGQQDCVQDAVTTLMKILRDGHPVQLQFSGGKDSSCCANLLLTAASRLHAAGESCAPIFVCSADTGVENPVVRALADQELQKIRTFAEGRGIALKVFVGKPTLSATYAPRVIGGRALPPFPVGRRDCTTDWKISVSQRVGRHVRTLSQAYDKPLVTVIGTRSSESQARMINTAKRKERADDLWFGPDGDARLSPILHWSTDQVWEYLGECAAGLHESYSDFADLIEFYSAAAGGECVVVADMRQGQGSPCGARSGCWVCGAVQNDTSVENMIQSDPAQYGYLEPLLRFRNFVVNSQWDWSLRNYLGRTIDDDGYMLVKADQFSPQMCERLLRYLLTAQDQANAMGSPVRVNAIGMRELFAIDFYWSVRAWHPPFHAIKVYLEHESGNKQEAPVLIKPVRPSPVPEVGRIYVGRDWDEGSSALQPPGLRDPVWEMFSESCGPSLRMGTQGNVFLELDELPEFTVDEEGACMFLDFEAEDAIRRYHREDVDWTSAASIYLRYGVVTLGSGQSSGVDNMIRRSQWLQRMGLHGQQDADSLRQRCATLNPTQASLFV</sequence>
<dbReference type="RefSeq" id="WP_382259750.1">
    <property type="nucleotide sequence ID" value="NZ_JBHTBX010000015.1"/>
</dbReference>
<dbReference type="InterPro" id="IPR014729">
    <property type="entry name" value="Rossmann-like_a/b/a_fold"/>
</dbReference>
<dbReference type="PANTHER" id="PTHR43196">
    <property type="entry name" value="SULFATE ADENYLYLTRANSFERASE SUBUNIT 2"/>
    <property type="match status" value="1"/>
</dbReference>